<dbReference type="KEGG" id="pfer:IRI77_15185"/>
<dbReference type="Gene3D" id="3.40.50.1820">
    <property type="entry name" value="alpha/beta hydrolase"/>
    <property type="match status" value="1"/>
</dbReference>
<protein>
    <recommendedName>
        <fullName evidence="3">Carboxylic ester hydrolase</fullName>
        <ecNumber evidence="3">3.1.1.-</ecNumber>
    </recommendedName>
</protein>
<dbReference type="PROSITE" id="PS00122">
    <property type="entry name" value="CARBOXYLESTERASE_B_1"/>
    <property type="match status" value="1"/>
</dbReference>
<evidence type="ECO:0000313" key="5">
    <source>
        <dbReference type="EMBL" id="QOY91236.1"/>
    </source>
</evidence>
<dbReference type="InterPro" id="IPR019826">
    <property type="entry name" value="Carboxylesterase_B_AS"/>
</dbReference>
<dbReference type="PANTHER" id="PTHR11559">
    <property type="entry name" value="CARBOXYLESTERASE"/>
    <property type="match status" value="1"/>
</dbReference>
<dbReference type="EC" id="3.1.1.-" evidence="3"/>
<evidence type="ECO:0000313" key="6">
    <source>
        <dbReference type="Proteomes" id="UP000593892"/>
    </source>
</evidence>
<keyword evidence="2 3" id="KW-0378">Hydrolase</keyword>
<comment type="similarity">
    <text evidence="1 3">Belongs to the type-B carboxylesterase/lipase family.</text>
</comment>
<proteinExistence type="inferred from homology"/>
<dbReference type="InterPro" id="IPR002018">
    <property type="entry name" value="CarbesteraseB"/>
</dbReference>
<dbReference type="InterPro" id="IPR050309">
    <property type="entry name" value="Type-B_Carboxylest/Lipase"/>
</dbReference>
<feature type="signal peptide" evidence="3">
    <location>
        <begin position="1"/>
        <end position="17"/>
    </location>
</feature>
<sequence length="519" mass="54411">MRSLLVFSLLTATAAFAASDEVKVDTGRLKGSVKDGVASFKGIPFAAPPVGDLRWRAPQPAKSWTGVRPAVEYGADCMQKPFPGDAAPLGVTPAEDCLYVNVWLPEKPAAKKLPVMVWIYGGGFVNGGSSPAVYDGSQFAKHGIVFISFNYRLGRFGFFAHPALSKENPNEPLGNYGYMDQIAALKWVRRNAAAFGGDPGNVTLFGESAGGGSVLTMMTSPLAAGLIQKAVIESGGGRSSLMGDRYVDRQGPTGMPSGESVGLAFAKSAGIEGSDAAALAALRKLPAEAIVAGLNMASMGTPTYAGPMLDGKVVVESPGAAYAAGRGAKIPIMAGANSADIGFPRGRTMEDLLAPFGANSAKAKAAYDPDGTGKVMEVGISMAADQMMVEPARYTVRSLVQAGQKAYEFRFSYVAESMRNQWKRGAPHATEIPFVFDTVAARYGKDLTAADQAIARAANAYWANFAKTGNPNGAGLPEWPAYKPESDQLMDFTTGGPAAKPDPLKTRLDLIEGLAQAKK</sequence>
<evidence type="ECO:0000256" key="2">
    <source>
        <dbReference type="ARBA" id="ARBA00022801"/>
    </source>
</evidence>
<dbReference type="InterPro" id="IPR019819">
    <property type="entry name" value="Carboxylesterase_B_CS"/>
</dbReference>
<feature type="domain" description="Carboxylesterase type B" evidence="4">
    <location>
        <begin position="20"/>
        <end position="496"/>
    </location>
</feature>
<dbReference type="RefSeq" id="WP_194452890.1">
    <property type="nucleotide sequence ID" value="NZ_CP063849.1"/>
</dbReference>
<dbReference type="SUPFAM" id="SSF53474">
    <property type="entry name" value="alpha/beta-Hydrolases"/>
    <property type="match status" value="1"/>
</dbReference>
<dbReference type="Proteomes" id="UP000593892">
    <property type="component" value="Chromosome"/>
</dbReference>
<organism evidence="5 6">
    <name type="scientific">Paludibaculum fermentans</name>
    <dbReference type="NCBI Taxonomy" id="1473598"/>
    <lineage>
        <taxon>Bacteria</taxon>
        <taxon>Pseudomonadati</taxon>
        <taxon>Acidobacteriota</taxon>
        <taxon>Terriglobia</taxon>
        <taxon>Bryobacterales</taxon>
        <taxon>Bryobacteraceae</taxon>
        <taxon>Paludibaculum</taxon>
    </lineage>
</organism>
<gene>
    <name evidence="5" type="ORF">IRI77_15185</name>
</gene>
<evidence type="ECO:0000259" key="4">
    <source>
        <dbReference type="Pfam" id="PF00135"/>
    </source>
</evidence>
<keyword evidence="6" id="KW-1185">Reference proteome</keyword>
<keyword evidence="3" id="KW-0732">Signal</keyword>
<evidence type="ECO:0000256" key="3">
    <source>
        <dbReference type="RuleBase" id="RU361235"/>
    </source>
</evidence>
<name>A0A7S7SP62_PALFE</name>
<dbReference type="InterPro" id="IPR029058">
    <property type="entry name" value="AB_hydrolase_fold"/>
</dbReference>
<dbReference type="AlphaFoldDB" id="A0A7S7SP62"/>
<reference evidence="5 6" key="1">
    <citation type="submission" date="2020-10" db="EMBL/GenBank/DDBJ databases">
        <title>Complete genome sequence of Paludibaculum fermentans P105T, a facultatively anaerobic acidobacterium capable of dissimilatory Fe(III) reduction.</title>
        <authorList>
            <person name="Dedysh S.N."/>
            <person name="Beletsky A.V."/>
            <person name="Kulichevskaya I.S."/>
            <person name="Mardanov A.V."/>
            <person name="Ravin N.V."/>
        </authorList>
    </citation>
    <scope>NUCLEOTIDE SEQUENCE [LARGE SCALE GENOMIC DNA]</scope>
    <source>
        <strain evidence="5 6">P105</strain>
    </source>
</reference>
<accession>A0A7S7SP62</accession>
<dbReference type="GO" id="GO:0016787">
    <property type="term" value="F:hydrolase activity"/>
    <property type="evidence" value="ECO:0007669"/>
    <property type="project" value="UniProtKB-KW"/>
</dbReference>
<dbReference type="EMBL" id="CP063849">
    <property type="protein sequence ID" value="QOY91236.1"/>
    <property type="molecule type" value="Genomic_DNA"/>
</dbReference>
<dbReference type="PROSITE" id="PS00941">
    <property type="entry name" value="CARBOXYLESTERASE_B_2"/>
    <property type="match status" value="1"/>
</dbReference>
<evidence type="ECO:0000256" key="1">
    <source>
        <dbReference type="ARBA" id="ARBA00005964"/>
    </source>
</evidence>
<dbReference type="Pfam" id="PF00135">
    <property type="entry name" value="COesterase"/>
    <property type="match status" value="1"/>
</dbReference>
<feature type="chain" id="PRO_5033111038" description="Carboxylic ester hydrolase" evidence="3">
    <location>
        <begin position="18"/>
        <end position="519"/>
    </location>
</feature>